<feature type="compositionally biased region" description="Basic and acidic residues" evidence="7">
    <location>
        <begin position="1941"/>
        <end position="1953"/>
    </location>
</feature>
<evidence type="ECO:0000256" key="3">
    <source>
        <dbReference type="ARBA" id="ARBA00022553"/>
    </source>
</evidence>
<feature type="compositionally biased region" description="Basic residues" evidence="7">
    <location>
        <begin position="779"/>
        <end position="790"/>
    </location>
</feature>
<feature type="compositionally biased region" description="Basic and acidic residues" evidence="7">
    <location>
        <begin position="2043"/>
        <end position="2052"/>
    </location>
</feature>
<dbReference type="InterPro" id="IPR012568">
    <property type="entry name" value="KI67R"/>
</dbReference>
<feature type="region of interest" description="Disordered" evidence="7">
    <location>
        <begin position="779"/>
        <end position="801"/>
    </location>
</feature>
<feature type="compositionally biased region" description="Low complexity" evidence="7">
    <location>
        <begin position="1520"/>
        <end position="1535"/>
    </location>
</feature>
<gene>
    <name evidence="9" type="ORF">Q7C36_002181</name>
</gene>
<feature type="region of interest" description="Disordered" evidence="7">
    <location>
        <begin position="156"/>
        <end position="175"/>
    </location>
</feature>
<dbReference type="GO" id="GO:0051983">
    <property type="term" value="P:regulation of chromosome segregation"/>
    <property type="evidence" value="ECO:0007669"/>
    <property type="project" value="TreeGrafter"/>
</dbReference>
<dbReference type="Pfam" id="PF15276">
    <property type="entry name" value="PP1_bind"/>
    <property type="match status" value="1"/>
</dbReference>
<feature type="compositionally biased region" description="Basic and acidic residues" evidence="7">
    <location>
        <begin position="1909"/>
        <end position="1923"/>
    </location>
</feature>
<dbReference type="SMART" id="SM01295">
    <property type="entry name" value="K167R"/>
    <property type="match status" value="1"/>
</dbReference>
<feature type="region of interest" description="Disordered" evidence="7">
    <location>
        <begin position="1387"/>
        <end position="1418"/>
    </location>
</feature>
<feature type="compositionally biased region" description="Basic and acidic residues" evidence="7">
    <location>
        <begin position="1649"/>
        <end position="1681"/>
    </location>
</feature>
<evidence type="ECO:0000256" key="4">
    <source>
        <dbReference type="ARBA" id="ARBA00022843"/>
    </source>
</evidence>
<keyword evidence="3" id="KW-0597">Phosphoprotein</keyword>
<evidence type="ECO:0000313" key="10">
    <source>
        <dbReference type="Proteomes" id="UP001187315"/>
    </source>
</evidence>
<evidence type="ECO:0000313" key="9">
    <source>
        <dbReference type="EMBL" id="KAK2866125.1"/>
    </source>
</evidence>
<keyword evidence="4" id="KW-0832">Ubl conjugation</keyword>
<dbReference type="GO" id="GO:0005634">
    <property type="term" value="C:nucleus"/>
    <property type="evidence" value="ECO:0007669"/>
    <property type="project" value="UniProtKB-SubCell"/>
</dbReference>
<dbReference type="InterPro" id="IPR000253">
    <property type="entry name" value="FHA_dom"/>
</dbReference>
<feature type="compositionally biased region" description="Basic and acidic residues" evidence="7">
    <location>
        <begin position="682"/>
        <end position="692"/>
    </location>
</feature>
<feature type="compositionally biased region" description="Polar residues" evidence="7">
    <location>
        <begin position="304"/>
        <end position="325"/>
    </location>
</feature>
<evidence type="ECO:0000256" key="7">
    <source>
        <dbReference type="SAM" id="MobiDB-lite"/>
    </source>
</evidence>
<feature type="compositionally biased region" description="Polar residues" evidence="7">
    <location>
        <begin position="267"/>
        <end position="279"/>
    </location>
</feature>
<dbReference type="PROSITE" id="PS50006">
    <property type="entry name" value="FHA_DOMAIN"/>
    <property type="match status" value="1"/>
</dbReference>
<dbReference type="SUPFAM" id="SSF57997">
    <property type="entry name" value="Tropomyosin"/>
    <property type="match status" value="1"/>
</dbReference>
<dbReference type="PANTHER" id="PTHR21603:SF17">
    <property type="entry name" value="PROLIFERATION MARKER PROTEIN KI-67"/>
    <property type="match status" value="1"/>
</dbReference>
<feature type="compositionally biased region" description="Low complexity" evidence="7">
    <location>
        <begin position="2012"/>
        <end position="2022"/>
    </location>
</feature>
<feature type="region of interest" description="Disordered" evidence="7">
    <location>
        <begin position="486"/>
        <end position="693"/>
    </location>
</feature>
<feature type="compositionally biased region" description="Polar residues" evidence="7">
    <location>
        <begin position="663"/>
        <end position="680"/>
    </location>
</feature>
<feature type="region of interest" description="Disordered" evidence="7">
    <location>
        <begin position="224"/>
        <end position="279"/>
    </location>
</feature>
<feature type="region of interest" description="Disordered" evidence="7">
    <location>
        <begin position="950"/>
        <end position="971"/>
    </location>
</feature>
<dbReference type="InterPro" id="IPR008984">
    <property type="entry name" value="SMAD_FHA_dom_sf"/>
</dbReference>
<dbReference type="Gene3D" id="2.60.200.20">
    <property type="match status" value="1"/>
</dbReference>
<feature type="compositionally biased region" description="Polar residues" evidence="7">
    <location>
        <begin position="331"/>
        <end position="357"/>
    </location>
</feature>
<keyword evidence="2" id="KW-1017">Isopeptide bond</keyword>
<feature type="compositionally biased region" description="Polar residues" evidence="7">
    <location>
        <begin position="224"/>
        <end position="234"/>
    </location>
</feature>
<evidence type="ECO:0000256" key="6">
    <source>
        <dbReference type="ARBA" id="ARBA00023306"/>
    </source>
</evidence>
<dbReference type="SUPFAM" id="SSF49879">
    <property type="entry name" value="SMAD/FHA domain"/>
    <property type="match status" value="1"/>
</dbReference>
<comment type="subcellular location">
    <subcellularLocation>
        <location evidence="1">Nucleus</location>
    </subcellularLocation>
</comment>
<feature type="compositionally biased region" description="Basic and acidic residues" evidence="7">
    <location>
        <begin position="166"/>
        <end position="175"/>
    </location>
</feature>
<feature type="region of interest" description="Disordered" evidence="7">
    <location>
        <begin position="299"/>
        <end position="471"/>
    </location>
</feature>
<dbReference type="PANTHER" id="PTHR21603">
    <property type="entry name" value="ANTIGEN KI-67-LIKE PROTEIN"/>
    <property type="match status" value="1"/>
</dbReference>
<reference evidence="9" key="1">
    <citation type="submission" date="2023-08" db="EMBL/GenBank/DDBJ databases">
        <title>Pelteobagrus vachellii genome.</title>
        <authorList>
            <person name="Liu H."/>
        </authorList>
    </citation>
    <scope>NUCLEOTIDE SEQUENCE</scope>
    <source>
        <strain evidence="9">PRFRI_2022a</strain>
        <tissue evidence="9">Muscle</tissue>
    </source>
</reference>
<feature type="compositionally biased region" description="Basic and acidic residues" evidence="7">
    <location>
        <begin position="1557"/>
        <end position="1572"/>
    </location>
</feature>
<evidence type="ECO:0000259" key="8">
    <source>
        <dbReference type="PROSITE" id="PS50006"/>
    </source>
</evidence>
<comment type="caution">
    <text evidence="9">The sequence shown here is derived from an EMBL/GenBank/DDBJ whole genome shotgun (WGS) entry which is preliminary data.</text>
</comment>
<keyword evidence="6" id="KW-0131">Cell cycle</keyword>
<name>A0AA88NYI5_TACVA</name>
<dbReference type="InterPro" id="IPR029334">
    <property type="entry name" value="PP1-bd"/>
</dbReference>
<dbReference type="GO" id="GO:0007088">
    <property type="term" value="P:regulation of mitotic nuclear division"/>
    <property type="evidence" value="ECO:0007669"/>
    <property type="project" value="TreeGrafter"/>
</dbReference>
<evidence type="ECO:0000256" key="1">
    <source>
        <dbReference type="ARBA" id="ARBA00004123"/>
    </source>
</evidence>
<proteinExistence type="predicted"/>
<dbReference type="GO" id="GO:0005694">
    <property type="term" value="C:chromosome"/>
    <property type="evidence" value="ECO:0007669"/>
    <property type="project" value="TreeGrafter"/>
</dbReference>
<feature type="compositionally biased region" description="Polar residues" evidence="7">
    <location>
        <begin position="156"/>
        <end position="165"/>
    </location>
</feature>
<evidence type="ECO:0000256" key="2">
    <source>
        <dbReference type="ARBA" id="ARBA00022499"/>
    </source>
</evidence>
<keyword evidence="10" id="KW-1185">Reference proteome</keyword>
<dbReference type="EMBL" id="JAVHJS010000002">
    <property type="protein sequence ID" value="KAK2866125.1"/>
    <property type="molecule type" value="Genomic_DNA"/>
</dbReference>
<dbReference type="SMART" id="SM00240">
    <property type="entry name" value="FHA"/>
    <property type="match status" value="1"/>
</dbReference>
<feature type="region of interest" description="Disordered" evidence="7">
    <location>
        <begin position="1623"/>
        <end position="1724"/>
    </location>
</feature>
<feature type="region of interest" description="Disordered" evidence="7">
    <location>
        <begin position="1757"/>
        <end position="1843"/>
    </location>
</feature>
<feature type="region of interest" description="Disordered" evidence="7">
    <location>
        <begin position="1438"/>
        <end position="1572"/>
    </location>
</feature>
<keyword evidence="5" id="KW-0539">Nucleus</keyword>
<dbReference type="CDD" id="cd22673">
    <property type="entry name" value="FHA_Ki67"/>
    <property type="match status" value="1"/>
</dbReference>
<sequence>MDGSLCPCTRRALVSVKLSVLTQVSTAGVRKMPLLGKIVVIKRNGTDGTEFPLTASCLFGRKLDCDIRIQLPQVSKEHCRIEFNENKELILTNLSSVNPTRINGEVLQQSERLKHGDLITIIDRSFRFEYPPAPTPKKKRLSTPGKGETVKVLQDQQVKSTPGTTEKSEHTTDTCLKDGSNLLVCMDQSNGDQQSKASMDSNLSPFSDLYNMVKRDLATKPVWKSSSLSNTPLSRPSVDKQEIEEVSSENVKPMTPKSAQKKRRSSTVKSLEGVQTENLSAEVKTATPVVQGMQVRHSEGISMPVSQKKTSHTTPQKFTADQVAQQIAFKSPSTKSPKARRSSTSQTPEKQTIFQNPSELEESEEVKVKQATRTSPRANAGKRFQVQDVLEAVATPTSDGAAGNGQPSSKKHKCDDLPLPVPKRKRVSFGGQLSPELFDKGLPPNSPLRRGATPGRRSLGFTQKSHSLLRRASTIGLMGYQLEEDIAESPAKNRSPKQASSPAKGLKTPSPAKGLKTPSPAKGLKTPSPAKGLKTPSPAKGLKTPSPAKGLKTPSPARGLKTPSPARGLKTPSPARGLKTPSPARGLKTPSPARGLKTPSPARGLKTPSTAKKSPSPKDKTLSPKYSKTPLPSSNSPTPKSSRRQSNASVKSPFPSEELLLKTPTTHGRFSVSRISTPSPDSVHKKETKEESVPVVEDPWKCVTPRATLRRSGMKASARKTPKSVLKSALDVVRSRRSGASRANLKVVSSWADIVKFGQAKPQMDFGTKKTANKRTAVKQTKVTKPKTPAHRLIDHTSTGHADSPASIVVGKAYLRSTKLVGAAPKVVCNVALFKKDLKMDEDLTGVSDIFKTPANSRRKSAFTKTNVCPATPLVGEMTEISVMNTPEETGEMVVSPMTVVSTAKLGRYNSEAVSRLLQDDQDGSLIEEMDDLVVLCPSEVSTVLDMPSKNQTKSKKAVPVGTPQHKPTPKECLTGVKRLMRTPKQKAEPIEDLRGKLLKTPKEPKLLQEVSFEGVKELLNTPEQKGTPLAEELTGLKRLKTPKVTINSPVVCAVALKRLTKTLMDKTEQEEDLTGVKQLMKTPKQKEDLVEEDLTGIQEMMITPKQNYQLIEPKKQPIKEDLTGIQQMMKTPKLKKKPVEEDLTGVKQMMKTPKLKKQQVEEDLTGVKQMLKTPKLKKQQVEEDLTGIQEMMKTPKQKNQLIEQKKQPIKEDITGIQQMMKTPKLKIKPVEEDLTGVKQMMKTPKLKKQPVEEDLTGIQEMMKTPKNLVGVKSLFQTPKKKGEPVENDFGIDNLMKTPTQKNGVIEDSVIVEDLENCSSGALLVEDACMKSKGKANICLDGDVKNDTEEAETSFQEVKEEQTNVSTSAKKTRCGARVRMAQKSQKIQHQVDSDSLPAAAAGVQEETTADSAKSVSTLRGRRGKLVIEVFENVLVQSPAGKSNKGRNTEEQVEAPKSSHTSAGDEQVALKPRRGRKVEQDVEDLQVDPVISMKSPAPVRGKRGRKGKHASENPQEPEPLVEASVEEVGVASKSAELQPSAETEAPVKTITRTRRGRKEPTVAVEKETSDTKSADAVVVESVAENTRRVRSTKKELLKTSQVMESLETTPIVVESDYVDSKLPKSTEAQLAAETKDPVKANSKPRRGRPTKKEIPVRAQVEEISKHSLDSEVLPDEHTEVPVKSRRGRKVSPVALAPTEAPTVKSGRGARNKRLKPQAEDAPNDHAKYVITTAAPTEEPAEKPVVINVRRGRMPKCPKAQVLDDSQEEAQDTPRIDLEPVQQLEAPTVRSARRKCTATVEDEPEAPVKRGRRAATVEVPPPAVKSSRSRKAAAKSEPEEVTADATIMVEPVKETGNETKVLVSVTNETPLTQADSGVVAKGGRGRITKKAKVSIKNTSVNEAEETAVEEPQLKKKDEATDKEDPSVAEIKISVKGRKGRGAKKQEDLEMEKTAAEENTLPVRRGRAAASVLSQNKEVAACPKRGQKRKDMETVAEETVDTESLPKRKRGKGAGAETETVTAVTSKGRKTAAKKAEETSEVEAEEALKKGEKPVRGRRKVTLEDVPPQAEDPVSETATRRGTRGQKKAEANVPTAPVRRSRRK</sequence>
<evidence type="ECO:0000256" key="5">
    <source>
        <dbReference type="ARBA" id="ARBA00023242"/>
    </source>
</evidence>
<organism evidence="9 10">
    <name type="scientific">Tachysurus vachellii</name>
    <name type="common">Darkbarbel catfish</name>
    <name type="synonym">Pelteobagrus vachellii</name>
    <dbReference type="NCBI Taxonomy" id="175792"/>
    <lineage>
        <taxon>Eukaryota</taxon>
        <taxon>Metazoa</taxon>
        <taxon>Chordata</taxon>
        <taxon>Craniata</taxon>
        <taxon>Vertebrata</taxon>
        <taxon>Euteleostomi</taxon>
        <taxon>Actinopterygii</taxon>
        <taxon>Neopterygii</taxon>
        <taxon>Teleostei</taxon>
        <taxon>Ostariophysi</taxon>
        <taxon>Siluriformes</taxon>
        <taxon>Bagridae</taxon>
        <taxon>Tachysurus</taxon>
    </lineage>
</organism>
<feature type="region of interest" description="Disordered" evidence="7">
    <location>
        <begin position="1893"/>
        <end position="2101"/>
    </location>
</feature>
<feature type="domain" description="FHA" evidence="8">
    <location>
        <begin position="57"/>
        <end position="107"/>
    </location>
</feature>
<accession>A0AA88NYI5</accession>
<feature type="compositionally biased region" description="Polar residues" evidence="7">
    <location>
        <begin position="624"/>
        <end position="650"/>
    </location>
</feature>
<feature type="compositionally biased region" description="Polar residues" evidence="7">
    <location>
        <begin position="1405"/>
        <end position="1417"/>
    </location>
</feature>
<feature type="compositionally biased region" description="Basic and acidic residues" evidence="7">
    <location>
        <begin position="1715"/>
        <end position="1724"/>
    </location>
</feature>
<dbReference type="Proteomes" id="UP001187315">
    <property type="component" value="Unassembled WGS sequence"/>
</dbReference>
<dbReference type="Pfam" id="PF00498">
    <property type="entry name" value="FHA"/>
    <property type="match status" value="1"/>
</dbReference>
<protein>
    <recommendedName>
        <fullName evidence="8">FHA domain-containing protein</fullName>
    </recommendedName>
</protein>